<proteinExistence type="inferred from homology"/>
<protein>
    <recommendedName>
        <fullName evidence="7">3-oxo-5-alpha-steroid 4-dehydrogenase C-terminal domain-containing protein</fullName>
    </recommendedName>
</protein>
<dbReference type="PANTHER" id="PTHR10556">
    <property type="entry name" value="3-OXO-5-ALPHA-STEROID 4-DEHYDROGENASE"/>
    <property type="match status" value="1"/>
</dbReference>
<accession>A0A7J7H8K5</accession>
<sequence>EHPFHGRQREREREREREFQVQNTPTAWNILRHFPNKGFRFLLVNSALTIHFFKRLFEVLFIHKYNSVMYLDVTIPISLSYFISTSTMIYAQHLTLGFPEPPLDLKDAGISMKRGDKGYKIPKGGLFDLVICPHYLFEILGFIGISCISQTLYAFSFTLGTTIYLIGRSYATRKWYLTKFQDFPKNVKSLIPFVL</sequence>
<dbReference type="Gene3D" id="1.20.120.1630">
    <property type="match status" value="1"/>
</dbReference>
<keyword evidence="5 6" id="KW-0472">Membrane</keyword>
<dbReference type="EMBL" id="JACBKZ010000006">
    <property type="protein sequence ID" value="KAF5948126.1"/>
    <property type="molecule type" value="Genomic_DNA"/>
</dbReference>
<dbReference type="PANTHER" id="PTHR10556:SF35">
    <property type="entry name" value="3-OXO-5-ALPHA-STEROID 4-DEHYDROGENASE FAMILY PROTEIN"/>
    <property type="match status" value="1"/>
</dbReference>
<evidence type="ECO:0000256" key="6">
    <source>
        <dbReference type="SAM" id="Phobius"/>
    </source>
</evidence>
<feature type="non-terminal residue" evidence="8">
    <location>
        <position position="1"/>
    </location>
</feature>
<dbReference type="InterPro" id="IPR039357">
    <property type="entry name" value="SRD5A/TECR"/>
</dbReference>
<dbReference type="Pfam" id="PF02544">
    <property type="entry name" value="Steroid_dh"/>
    <property type="match status" value="1"/>
</dbReference>
<keyword evidence="9" id="KW-1185">Reference proteome</keyword>
<evidence type="ECO:0000256" key="5">
    <source>
        <dbReference type="ARBA" id="ARBA00023136"/>
    </source>
</evidence>
<dbReference type="GO" id="GO:0016627">
    <property type="term" value="F:oxidoreductase activity, acting on the CH-CH group of donors"/>
    <property type="evidence" value="ECO:0007669"/>
    <property type="project" value="InterPro"/>
</dbReference>
<comment type="caution">
    <text evidence="8">The sequence shown here is derived from an EMBL/GenBank/DDBJ whole genome shotgun (WGS) entry which is preliminary data.</text>
</comment>
<dbReference type="AlphaFoldDB" id="A0A7J7H8K5"/>
<evidence type="ECO:0000256" key="3">
    <source>
        <dbReference type="ARBA" id="ARBA00022692"/>
    </source>
</evidence>
<evidence type="ECO:0000256" key="2">
    <source>
        <dbReference type="ARBA" id="ARBA00007742"/>
    </source>
</evidence>
<dbReference type="GO" id="GO:0016020">
    <property type="term" value="C:membrane"/>
    <property type="evidence" value="ECO:0007669"/>
    <property type="project" value="UniProtKB-SubCell"/>
</dbReference>
<reference evidence="8 9" key="2">
    <citation type="submission" date="2020-07" db="EMBL/GenBank/DDBJ databases">
        <title>Genome assembly of wild tea tree DASZ reveals pedigree and selection history of tea varieties.</title>
        <authorList>
            <person name="Zhang W."/>
        </authorList>
    </citation>
    <scope>NUCLEOTIDE SEQUENCE [LARGE SCALE GENOMIC DNA]</scope>
    <source>
        <strain evidence="9">cv. G240</strain>
        <tissue evidence="8">Leaf</tissue>
    </source>
</reference>
<keyword evidence="4 6" id="KW-1133">Transmembrane helix</keyword>
<evidence type="ECO:0000256" key="1">
    <source>
        <dbReference type="ARBA" id="ARBA00004141"/>
    </source>
</evidence>
<dbReference type="InterPro" id="IPR001104">
    <property type="entry name" value="3-oxo-5_a-steroid_4-DH_C"/>
</dbReference>
<name>A0A7J7H8K5_CAMSI</name>
<comment type="similarity">
    <text evidence="2">Belongs to the steroid 5-alpha reductase family.</text>
</comment>
<evidence type="ECO:0000259" key="7">
    <source>
        <dbReference type="Pfam" id="PF02544"/>
    </source>
</evidence>
<dbReference type="Proteomes" id="UP000593564">
    <property type="component" value="Unassembled WGS sequence"/>
</dbReference>
<organism evidence="8 9">
    <name type="scientific">Camellia sinensis</name>
    <name type="common">Tea plant</name>
    <name type="synonym">Thea sinensis</name>
    <dbReference type="NCBI Taxonomy" id="4442"/>
    <lineage>
        <taxon>Eukaryota</taxon>
        <taxon>Viridiplantae</taxon>
        <taxon>Streptophyta</taxon>
        <taxon>Embryophyta</taxon>
        <taxon>Tracheophyta</taxon>
        <taxon>Spermatophyta</taxon>
        <taxon>Magnoliopsida</taxon>
        <taxon>eudicotyledons</taxon>
        <taxon>Gunneridae</taxon>
        <taxon>Pentapetalae</taxon>
        <taxon>asterids</taxon>
        <taxon>Ericales</taxon>
        <taxon>Theaceae</taxon>
        <taxon>Camellia</taxon>
    </lineage>
</organism>
<feature type="domain" description="3-oxo-5-alpha-steroid 4-dehydrogenase C-terminal" evidence="7">
    <location>
        <begin position="112"/>
        <end position="195"/>
    </location>
</feature>
<dbReference type="GO" id="GO:0006629">
    <property type="term" value="P:lipid metabolic process"/>
    <property type="evidence" value="ECO:0007669"/>
    <property type="project" value="InterPro"/>
</dbReference>
<keyword evidence="3 6" id="KW-0812">Transmembrane</keyword>
<evidence type="ECO:0000256" key="4">
    <source>
        <dbReference type="ARBA" id="ARBA00022989"/>
    </source>
</evidence>
<reference evidence="9" key="1">
    <citation type="journal article" date="2020" name="Nat. Commun.">
        <title>Genome assembly of wild tea tree DASZ reveals pedigree and selection history of tea varieties.</title>
        <authorList>
            <person name="Zhang W."/>
            <person name="Zhang Y."/>
            <person name="Qiu H."/>
            <person name="Guo Y."/>
            <person name="Wan H."/>
            <person name="Zhang X."/>
            <person name="Scossa F."/>
            <person name="Alseekh S."/>
            <person name="Zhang Q."/>
            <person name="Wang P."/>
            <person name="Xu L."/>
            <person name="Schmidt M.H."/>
            <person name="Jia X."/>
            <person name="Li D."/>
            <person name="Zhu A."/>
            <person name="Guo F."/>
            <person name="Chen W."/>
            <person name="Ni D."/>
            <person name="Usadel B."/>
            <person name="Fernie A.R."/>
            <person name="Wen W."/>
        </authorList>
    </citation>
    <scope>NUCLEOTIDE SEQUENCE [LARGE SCALE GENOMIC DNA]</scope>
    <source>
        <strain evidence="9">cv. G240</strain>
    </source>
</reference>
<comment type="subcellular location">
    <subcellularLocation>
        <location evidence="1">Membrane</location>
        <topology evidence="1">Multi-pass membrane protein</topology>
    </subcellularLocation>
</comment>
<evidence type="ECO:0000313" key="9">
    <source>
        <dbReference type="Proteomes" id="UP000593564"/>
    </source>
</evidence>
<gene>
    <name evidence="8" type="ORF">HYC85_014083</name>
</gene>
<evidence type="ECO:0000313" key="8">
    <source>
        <dbReference type="EMBL" id="KAF5948126.1"/>
    </source>
</evidence>
<dbReference type="PROSITE" id="PS50244">
    <property type="entry name" value="S5A_REDUCTASE"/>
    <property type="match status" value="1"/>
</dbReference>
<feature type="transmembrane region" description="Helical" evidence="6">
    <location>
        <begin position="139"/>
        <end position="166"/>
    </location>
</feature>